<evidence type="ECO:0000313" key="2">
    <source>
        <dbReference type="EMBL" id="MDO1451574.1"/>
    </source>
</evidence>
<dbReference type="Pfam" id="PF12712">
    <property type="entry name" value="DUF3805"/>
    <property type="match status" value="1"/>
</dbReference>
<accession>A0ABT8RHL4</accession>
<reference evidence="2" key="1">
    <citation type="submission" date="2023-07" db="EMBL/GenBank/DDBJ databases">
        <title>The genome sequence of Rhodocytophaga aerolata KACC 12507.</title>
        <authorList>
            <person name="Zhang X."/>
        </authorList>
    </citation>
    <scope>NUCLEOTIDE SEQUENCE</scope>
    <source>
        <strain evidence="2">KACC 12507</strain>
    </source>
</reference>
<organism evidence="2 3">
    <name type="scientific">Rhodocytophaga aerolata</name>
    <dbReference type="NCBI Taxonomy" id="455078"/>
    <lineage>
        <taxon>Bacteria</taxon>
        <taxon>Pseudomonadati</taxon>
        <taxon>Bacteroidota</taxon>
        <taxon>Cytophagia</taxon>
        <taxon>Cytophagales</taxon>
        <taxon>Rhodocytophagaceae</taxon>
        <taxon>Rhodocytophaga</taxon>
    </lineage>
</organism>
<dbReference type="InterPro" id="IPR024315">
    <property type="entry name" value="DUF3805"/>
</dbReference>
<proteinExistence type="predicted"/>
<sequence length="160" mass="18238">MKIITLFISVLSLTSCIKQEKTFISNNKWCQLQYPANWSVIEEESGAYLFVDEDNWKGNFRVTPMRRDGQEIIDIQSSIEKEVNNNPGAKIVNLGQKPAAYYISQTDEGDGKMIIHNWLTGEKATLFICSFTVEAERNNDPELVEELEKCRKALATLKSL</sequence>
<dbReference type="EMBL" id="JAUKPO010000067">
    <property type="protein sequence ID" value="MDO1451574.1"/>
    <property type="molecule type" value="Genomic_DNA"/>
</dbReference>
<keyword evidence="3" id="KW-1185">Reference proteome</keyword>
<evidence type="ECO:0000313" key="3">
    <source>
        <dbReference type="Proteomes" id="UP001168528"/>
    </source>
</evidence>
<dbReference type="Proteomes" id="UP001168528">
    <property type="component" value="Unassembled WGS sequence"/>
</dbReference>
<dbReference type="Gene3D" id="3.40.1000.10">
    <property type="entry name" value="Mog1/PsbP, alpha/beta/alpha sandwich"/>
    <property type="match status" value="1"/>
</dbReference>
<protein>
    <submittedName>
        <fullName evidence="2">DUF3805 domain-containing protein</fullName>
    </submittedName>
</protein>
<evidence type="ECO:0000259" key="1">
    <source>
        <dbReference type="Pfam" id="PF12712"/>
    </source>
</evidence>
<feature type="domain" description="DUF3805" evidence="1">
    <location>
        <begin position="22"/>
        <end position="147"/>
    </location>
</feature>
<name>A0ABT8RHL4_9BACT</name>
<comment type="caution">
    <text evidence="2">The sequence shown here is derived from an EMBL/GenBank/DDBJ whole genome shotgun (WGS) entry which is preliminary data.</text>
</comment>
<dbReference type="PROSITE" id="PS51257">
    <property type="entry name" value="PROKAR_LIPOPROTEIN"/>
    <property type="match status" value="1"/>
</dbReference>
<dbReference type="RefSeq" id="WP_302042371.1">
    <property type="nucleotide sequence ID" value="NZ_JAUKPO010000067.1"/>
</dbReference>
<gene>
    <name evidence="2" type="ORF">Q0590_35205</name>
</gene>